<evidence type="ECO:0000313" key="1">
    <source>
        <dbReference type="EMBL" id="KUH38747.1"/>
    </source>
</evidence>
<sequence>MESPGTQTPLAGAVQDLASQVVSALEGGDHSAVFAGTAAAVTSDEDLLLAAVRVLGPDALLPGTLGTSPPHPDDLALFEKAVIAFPPAPDASLTSRWTHWGMTRTLRDLSTAAIVPHDDEPDTAWVDTLPWQTLTHQLALLAGLAAPPVPAAVQASSVPTAPSTAESALVRAAGRRTVDIARGFVRAVRRRGWLQAAGAGRWLSVLDDVPDTLGLDTGLEFVAAMGGDDPRVALHLHAARHGRAQGRGDAR</sequence>
<reference evidence="1 2" key="1">
    <citation type="submission" date="2015-11" db="EMBL/GenBank/DDBJ databases">
        <title>Genome-wide analysis reveals the secondary metabolome in Streptomyces kanasensis ZX01.</title>
        <authorList>
            <person name="Zhang G."/>
            <person name="Han L."/>
            <person name="Feng J."/>
            <person name="Zhang X."/>
        </authorList>
    </citation>
    <scope>NUCLEOTIDE SEQUENCE [LARGE SCALE GENOMIC DNA]</scope>
    <source>
        <strain evidence="1 2">ZX01</strain>
    </source>
</reference>
<accession>A0A100Y6V7</accession>
<name>A0A100Y6V7_9ACTN</name>
<dbReference type="EMBL" id="LNSV01000021">
    <property type="protein sequence ID" value="KUH38747.1"/>
    <property type="molecule type" value="Genomic_DNA"/>
</dbReference>
<proteinExistence type="predicted"/>
<dbReference type="Proteomes" id="UP000054011">
    <property type="component" value="Unassembled WGS sequence"/>
</dbReference>
<dbReference type="OrthoDB" id="3698319at2"/>
<gene>
    <name evidence="1" type="ORF">ATE80_10725</name>
</gene>
<comment type="caution">
    <text evidence="1">The sequence shown here is derived from an EMBL/GenBank/DDBJ whole genome shotgun (WGS) entry which is preliminary data.</text>
</comment>
<dbReference type="AlphaFoldDB" id="A0A100Y6V7"/>
<dbReference type="STRING" id="936756.ATE80_10725"/>
<dbReference type="RefSeq" id="WP_058941945.1">
    <property type="nucleotide sequence ID" value="NZ_LNSV01000021.1"/>
</dbReference>
<protein>
    <submittedName>
        <fullName evidence="1">Uncharacterized protein</fullName>
    </submittedName>
</protein>
<evidence type="ECO:0000313" key="2">
    <source>
        <dbReference type="Proteomes" id="UP000054011"/>
    </source>
</evidence>
<keyword evidence="2" id="KW-1185">Reference proteome</keyword>
<organism evidence="1 2">
    <name type="scientific">Streptomyces kanasensis</name>
    <dbReference type="NCBI Taxonomy" id="936756"/>
    <lineage>
        <taxon>Bacteria</taxon>
        <taxon>Bacillati</taxon>
        <taxon>Actinomycetota</taxon>
        <taxon>Actinomycetes</taxon>
        <taxon>Kitasatosporales</taxon>
        <taxon>Streptomycetaceae</taxon>
        <taxon>Streptomyces</taxon>
    </lineage>
</organism>